<keyword evidence="3" id="KW-0274">FAD</keyword>
<evidence type="ECO:0000256" key="1">
    <source>
        <dbReference type="ARBA" id="ARBA00001974"/>
    </source>
</evidence>
<dbReference type="PANTHER" id="PTHR43004">
    <property type="entry name" value="TRK SYSTEM POTASSIUM UPTAKE PROTEIN"/>
    <property type="match status" value="1"/>
</dbReference>
<dbReference type="Gene3D" id="3.40.30.120">
    <property type="match status" value="1"/>
</dbReference>
<protein>
    <recommendedName>
        <fullName evidence="6">FAD-binding domain-containing protein</fullName>
    </recommendedName>
</protein>
<sequence length="540" mass="57421">MDVEHHPVLIVGGSLVGLSTAVFLADRGIRPLLVERHADTSRYARAWGVNPRTMELYRSVGLEEAIRRAQRRLDGAARRSGILRAESLAGEEHGWFDAPYVHGVYEDSGAVSPTGWAPCPQDRLEPVLRARAGALGADLRFGTVLTGFDQDAGGVTATVEDRSTGVRRRVRAEYLVGCDGNTSAVRARLGVGTSGVGTMVHNVAILFAADLTPVLRGRAFMHCQVMNEEVTGVLGTDGERWQLDALYWPANGERFEDFTEQRCVALVRAAVGVPDLPVEILGRLPWELGARVADTFAVGRVFLAGDSAHVHPPTGGFGANTGVQDAHNLAWKLAATLTGAAGPGLLASYDAERRSVGSFTVDQAVARSLQRFRNPAVADIEAVPIVDDLTVMMGYRYHSGAVVAEPDDPGPPATVGDDYENPGKPTGRPGTRAAHVPVEHGDREVSLLDLLGRQFTLLHADDGQDWRTAADRAATALGVAVAVLGVGVDLLDPAGAWPAAYGVHGAGAVLVRPDGFIGWRGADPGRVGDALRRILDRPEV</sequence>
<dbReference type="GO" id="GO:0016709">
    <property type="term" value="F:oxidoreductase activity, acting on paired donors, with incorporation or reduction of molecular oxygen, NAD(P)H as one donor, and incorporation of one atom of oxygen"/>
    <property type="evidence" value="ECO:0007669"/>
    <property type="project" value="UniProtKB-ARBA"/>
</dbReference>
<dbReference type="Pfam" id="PF21274">
    <property type="entry name" value="Rng_hyd_C"/>
    <property type="match status" value="1"/>
</dbReference>
<reference evidence="7 8" key="1">
    <citation type="submission" date="2016-01" db="EMBL/GenBank/DDBJ databases">
        <title>Whole genome sequence and analysis of Micromonospora rosaria DSM 803, which can produce antibacterial substance rosamicin.</title>
        <authorList>
            <person name="Yang H."/>
            <person name="He X."/>
            <person name="Zhu D."/>
        </authorList>
    </citation>
    <scope>NUCLEOTIDE SEQUENCE [LARGE SCALE GENOMIC DNA]</scope>
    <source>
        <strain evidence="7 8">DSM 803</strain>
    </source>
</reference>
<evidence type="ECO:0000256" key="4">
    <source>
        <dbReference type="SAM" id="MobiDB-lite"/>
    </source>
</evidence>
<evidence type="ECO:0000259" key="6">
    <source>
        <dbReference type="Pfam" id="PF01494"/>
    </source>
</evidence>
<feature type="region of interest" description="Disordered" evidence="4">
    <location>
        <begin position="403"/>
        <end position="433"/>
    </location>
</feature>
<proteinExistence type="predicted"/>
<comment type="caution">
    <text evidence="7">The sequence shown here is derived from an EMBL/GenBank/DDBJ whole genome shotgun (WGS) entry which is preliminary data.</text>
</comment>
<evidence type="ECO:0000256" key="3">
    <source>
        <dbReference type="ARBA" id="ARBA00022827"/>
    </source>
</evidence>
<dbReference type="InterPro" id="IPR002938">
    <property type="entry name" value="FAD-bd"/>
</dbReference>
<dbReference type="Proteomes" id="UP000070620">
    <property type="component" value="Unassembled WGS sequence"/>
</dbReference>
<dbReference type="SUPFAM" id="SSF51905">
    <property type="entry name" value="FAD/NAD(P)-binding domain"/>
    <property type="match status" value="1"/>
</dbReference>
<dbReference type="Gene3D" id="3.50.50.60">
    <property type="entry name" value="FAD/NAD(P)-binding domain"/>
    <property type="match status" value="1"/>
</dbReference>
<evidence type="ECO:0000313" key="7">
    <source>
        <dbReference type="EMBL" id="KXK63811.1"/>
    </source>
</evidence>
<dbReference type="AlphaFoldDB" id="A0A136PZD5"/>
<dbReference type="EMBL" id="LRQV01000002">
    <property type="protein sequence ID" value="KXK63811.1"/>
    <property type="molecule type" value="Genomic_DNA"/>
</dbReference>
<keyword evidence="2" id="KW-0285">Flavoprotein</keyword>
<evidence type="ECO:0000313" key="8">
    <source>
        <dbReference type="Proteomes" id="UP000070620"/>
    </source>
</evidence>
<dbReference type="InterPro" id="IPR036188">
    <property type="entry name" value="FAD/NAD-bd_sf"/>
</dbReference>
<keyword evidence="5" id="KW-1133">Transmembrane helix</keyword>
<dbReference type="Pfam" id="PF01494">
    <property type="entry name" value="FAD_binding_3"/>
    <property type="match status" value="1"/>
</dbReference>
<dbReference type="GO" id="GO:0071949">
    <property type="term" value="F:FAD binding"/>
    <property type="evidence" value="ECO:0007669"/>
    <property type="project" value="InterPro"/>
</dbReference>
<evidence type="ECO:0000256" key="2">
    <source>
        <dbReference type="ARBA" id="ARBA00022630"/>
    </source>
</evidence>
<comment type="cofactor">
    <cofactor evidence="1">
        <name>FAD</name>
        <dbReference type="ChEBI" id="CHEBI:57692"/>
    </cofactor>
</comment>
<dbReference type="RefSeq" id="WP_067359397.1">
    <property type="nucleotide sequence ID" value="NZ_JBIUBN010000003.1"/>
</dbReference>
<organism evidence="7 8">
    <name type="scientific">Micromonospora rosaria</name>
    <dbReference type="NCBI Taxonomy" id="47874"/>
    <lineage>
        <taxon>Bacteria</taxon>
        <taxon>Bacillati</taxon>
        <taxon>Actinomycetota</taxon>
        <taxon>Actinomycetes</taxon>
        <taxon>Micromonosporales</taxon>
        <taxon>Micromonosporaceae</taxon>
        <taxon>Micromonospora</taxon>
    </lineage>
</organism>
<name>A0A136PZD5_9ACTN</name>
<dbReference type="OrthoDB" id="3647401at2"/>
<keyword evidence="5" id="KW-0812">Transmembrane</keyword>
<feature type="transmembrane region" description="Helical" evidence="5">
    <location>
        <begin position="6"/>
        <end position="25"/>
    </location>
</feature>
<keyword evidence="8" id="KW-1185">Reference proteome</keyword>
<evidence type="ECO:0000256" key="5">
    <source>
        <dbReference type="SAM" id="Phobius"/>
    </source>
</evidence>
<gene>
    <name evidence="7" type="ORF">AWW66_01115</name>
</gene>
<feature type="domain" description="FAD-binding" evidence="6">
    <location>
        <begin position="7"/>
        <end position="363"/>
    </location>
</feature>
<accession>A0A136PZD5</accession>
<dbReference type="Gene3D" id="3.30.9.10">
    <property type="entry name" value="D-Amino Acid Oxidase, subunit A, domain 2"/>
    <property type="match status" value="1"/>
</dbReference>
<dbReference type="PRINTS" id="PR00420">
    <property type="entry name" value="RNGMNOXGNASE"/>
</dbReference>
<dbReference type="PANTHER" id="PTHR43004:SF19">
    <property type="entry name" value="BINDING MONOOXYGENASE, PUTATIVE (JCVI)-RELATED"/>
    <property type="match status" value="1"/>
</dbReference>
<dbReference type="InterPro" id="IPR050641">
    <property type="entry name" value="RIFMO-like"/>
</dbReference>
<keyword evidence="5" id="KW-0472">Membrane</keyword>